<gene>
    <name evidence="1" type="ORF">FB470_000513</name>
</gene>
<dbReference type="Proteomes" id="UP001229651">
    <property type="component" value="Unassembled WGS sequence"/>
</dbReference>
<name>A0ABU0EMK8_9PSEU</name>
<proteinExistence type="predicted"/>
<sequence>MTVELALGIAHAADRAADRLPDGTEPNAVARGGAIAAVRALRQRAVEMGDAEWVYLLSDAADTLERNTHPRAPRAGDRVVDGGEPGVLVLCRECSGSGLLHQLDHLPAPVEPLADAQPGGPV</sequence>
<dbReference type="RefSeq" id="WP_306988412.1">
    <property type="nucleotide sequence ID" value="NZ_JAUSUT010000001.1"/>
</dbReference>
<organism evidence="1 2">
    <name type="scientific">Amycolatopsis thermophila</name>
    <dbReference type="NCBI Taxonomy" id="206084"/>
    <lineage>
        <taxon>Bacteria</taxon>
        <taxon>Bacillati</taxon>
        <taxon>Actinomycetota</taxon>
        <taxon>Actinomycetes</taxon>
        <taxon>Pseudonocardiales</taxon>
        <taxon>Pseudonocardiaceae</taxon>
        <taxon>Amycolatopsis</taxon>
    </lineage>
</organism>
<protein>
    <submittedName>
        <fullName evidence="1">Uncharacterized protein</fullName>
    </submittedName>
</protein>
<reference evidence="1 2" key="1">
    <citation type="submission" date="2023-07" db="EMBL/GenBank/DDBJ databases">
        <title>Sequencing the genomes of 1000 actinobacteria strains.</title>
        <authorList>
            <person name="Klenk H.-P."/>
        </authorList>
    </citation>
    <scope>NUCLEOTIDE SEQUENCE [LARGE SCALE GENOMIC DNA]</scope>
    <source>
        <strain evidence="1 2">DSM 45805</strain>
    </source>
</reference>
<evidence type="ECO:0000313" key="2">
    <source>
        <dbReference type="Proteomes" id="UP001229651"/>
    </source>
</evidence>
<dbReference type="EMBL" id="JAUSUT010000001">
    <property type="protein sequence ID" value="MDQ0376519.1"/>
    <property type="molecule type" value="Genomic_DNA"/>
</dbReference>
<accession>A0ABU0EMK8</accession>
<comment type="caution">
    <text evidence="1">The sequence shown here is derived from an EMBL/GenBank/DDBJ whole genome shotgun (WGS) entry which is preliminary data.</text>
</comment>
<evidence type="ECO:0000313" key="1">
    <source>
        <dbReference type="EMBL" id="MDQ0376519.1"/>
    </source>
</evidence>
<keyword evidence="2" id="KW-1185">Reference proteome</keyword>